<dbReference type="InterPro" id="IPR000515">
    <property type="entry name" value="MetI-like"/>
</dbReference>
<dbReference type="GO" id="GO:0005886">
    <property type="term" value="C:plasma membrane"/>
    <property type="evidence" value="ECO:0007669"/>
    <property type="project" value="UniProtKB-SubCell"/>
</dbReference>
<protein>
    <submittedName>
        <fullName evidence="10">Iron ABC transporter permease</fullName>
    </submittedName>
</protein>
<dbReference type="PANTHER" id="PTHR43357">
    <property type="entry name" value="INNER MEMBRANE ABC TRANSPORTER PERMEASE PROTEIN YDCV"/>
    <property type="match status" value="1"/>
</dbReference>
<dbReference type="PROSITE" id="PS50928">
    <property type="entry name" value="ABC_TM1"/>
    <property type="match status" value="2"/>
</dbReference>
<feature type="transmembrane region" description="Helical" evidence="8">
    <location>
        <begin position="489"/>
        <end position="516"/>
    </location>
</feature>
<dbReference type="PANTHER" id="PTHR43357:SF4">
    <property type="entry name" value="INNER MEMBRANE ABC TRANSPORTER PERMEASE PROTEIN YDCV"/>
    <property type="match status" value="1"/>
</dbReference>
<feature type="transmembrane region" description="Helical" evidence="8">
    <location>
        <begin position="308"/>
        <end position="331"/>
    </location>
</feature>
<name>A0A932M1A6_UNCTE</name>
<feature type="transmembrane region" description="Helical" evidence="8">
    <location>
        <begin position="73"/>
        <end position="96"/>
    </location>
</feature>
<feature type="transmembrane region" description="Helical" evidence="8">
    <location>
        <begin position="403"/>
        <end position="423"/>
    </location>
</feature>
<evidence type="ECO:0000256" key="3">
    <source>
        <dbReference type="ARBA" id="ARBA00022475"/>
    </source>
</evidence>
<evidence type="ECO:0000313" key="11">
    <source>
        <dbReference type="Proteomes" id="UP000741360"/>
    </source>
</evidence>
<dbReference type="InterPro" id="IPR035906">
    <property type="entry name" value="MetI-like_sf"/>
</dbReference>
<feature type="transmembrane region" description="Helical" evidence="8">
    <location>
        <begin position="152"/>
        <end position="176"/>
    </location>
</feature>
<reference evidence="10" key="1">
    <citation type="submission" date="2020-07" db="EMBL/GenBank/DDBJ databases">
        <title>Huge and variable diversity of episymbiotic CPR bacteria and DPANN archaea in groundwater ecosystems.</title>
        <authorList>
            <person name="He C.Y."/>
            <person name="Keren R."/>
            <person name="Whittaker M."/>
            <person name="Farag I.F."/>
            <person name="Doudna J."/>
            <person name="Cate J.H.D."/>
            <person name="Banfield J.F."/>
        </authorList>
    </citation>
    <scope>NUCLEOTIDE SEQUENCE</scope>
    <source>
        <strain evidence="10">NC_groundwater_717_Ag_S-0.2um_59_8</strain>
    </source>
</reference>
<evidence type="ECO:0000256" key="6">
    <source>
        <dbReference type="ARBA" id="ARBA00022989"/>
    </source>
</evidence>
<keyword evidence="3" id="KW-1003">Cell membrane</keyword>
<dbReference type="Proteomes" id="UP000741360">
    <property type="component" value="Unassembled WGS sequence"/>
</dbReference>
<dbReference type="Gene3D" id="1.10.3720.10">
    <property type="entry name" value="MetI-like"/>
    <property type="match status" value="2"/>
</dbReference>
<feature type="domain" description="ABC transmembrane type-1" evidence="9">
    <location>
        <begin position="365"/>
        <end position="557"/>
    </location>
</feature>
<comment type="similarity">
    <text evidence="8">Belongs to the binding-protein-dependent transport system permease family.</text>
</comment>
<keyword evidence="7 8" id="KW-0472">Membrane</keyword>
<feature type="transmembrane region" description="Helical" evidence="8">
    <location>
        <begin position="108"/>
        <end position="128"/>
    </location>
</feature>
<feature type="transmembrane region" description="Helical" evidence="8">
    <location>
        <begin position="258"/>
        <end position="279"/>
    </location>
</feature>
<comment type="caution">
    <text evidence="10">The sequence shown here is derived from an EMBL/GenBank/DDBJ whole genome shotgun (WGS) entry which is preliminary data.</text>
</comment>
<dbReference type="SUPFAM" id="SSF161098">
    <property type="entry name" value="MetI-like"/>
    <property type="match status" value="2"/>
</dbReference>
<evidence type="ECO:0000256" key="4">
    <source>
        <dbReference type="ARBA" id="ARBA00022519"/>
    </source>
</evidence>
<feature type="transmembrane region" description="Helical" evidence="8">
    <location>
        <begin position="204"/>
        <end position="222"/>
    </location>
</feature>
<proteinExistence type="inferred from homology"/>
<evidence type="ECO:0000256" key="7">
    <source>
        <dbReference type="ARBA" id="ARBA00023136"/>
    </source>
</evidence>
<accession>A0A932M1A6</accession>
<keyword evidence="5 8" id="KW-0812">Transmembrane</keyword>
<keyword evidence="4" id="KW-0997">Cell inner membrane</keyword>
<evidence type="ECO:0000256" key="2">
    <source>
        <dbReference type="ARBA" id="ARBA00022448"/>
    </source>
</evidence>
<sequence length="567" mass="61967">MEERPQLLARHTRDRWLGIALVIGVAAITVLPIAFVVVNSFNVAQPSQPWTFGLSGWSDAIFGSSRTLSSLTYSLILSVRAPLAVAIAFLISWLLIRAQIPGRSVIELALWTAFFLPALPITLGWVLLLDPNSGLINIFLKKLPWQLGPLNIQSVVGILWVHMSIATVPVMTMLLAPAFRIMDASMEEVSRTCGAKNWQTLRRITFPLILPASLTAVLAGLIRSLEAFEVEQLLGSRSGIYVYATRIYDLINYQPPQIPQAMALSTLILGVLCLLALLYQRIVSSRNYATVTGRGMSMRPLLTGRWRYAASAALFAYIGIGVVLPVTVLVLGSFMRLFGFFGISHPFTLDHWRRVLESPVFSLAVRNTLVLSLSTSILGLVFYSVLGYVLARSNLTGRKLIGLMTWLPWAIPGMLLGIGLLWLLLSMPVLGLLYGNIGALLLALFIKELPLGVNLSSVAFLQISQELEFSSRVCGASWFRTYRRIMLPLIAPTLVSLFAVTFIGAVRDISTTVLLVTPSSRTLSLLMFEFSAAGNIESAAILGLIVTVLAVGVALVVRRLGLSMSVS</sequence>
<evidence type="ECO:0000256" key="8">
    <source>
        <dbReference type="RuleBase" id="RU363032"/>
    </source>
</evidence>
<feature type="transmembrane region" description="Helical" evidence="8">
    <location>
        <begin position="369"/>
        <end position="391"/>
    </location>
</feature>
<evidence type="ECO:0000313" key="10">
    <source>
        <dbReference type="EMBL" id="MBI3014651.1"/>
    </source>
</evidence>
<gene>
    <name evidence="10" type="ORF">HYY65_06245</name>
</gene>
<evidence type="ECO:0000256" key="5">
    <source>
        <dbReference type="ARBA" id="ARBA00022692"/>
    </source>
</evidence>
<dbReference type="AlphaFoldDB" id="A0A932M1A6"/>
<dbReference type="GO" id="GO:0055085">
    <property type="term" value="P:transmembrane transport"/>
    <property type="evidence" value="ECO:0007669"/>
    <property type="project" value="InterPro"/>
</dbReference>
<feature type="transmembrane region" description="Helical" evidence="8">
    <location>
        <begin position="429"/>
        <end position="446"/>
    </location>
</feature>
<feature type="transmembrane region" description="Helical" evidence="8">
    <location>
        <begin position="16"/>
        <end position="38"/>
    </location>
</feature>
<feature type="domain" description="ABC transmembrane type-1" evidence="9">
    <location>
        <begin position="70"/>
        <end position="279"/>
    </location>
</feature>
<dbReference type="CDD" id="cd06261">
    <property type="entry name" value="TM_PBP2"/>
    <property type="match status" value="2"/>
</dbReference>
<feature type="transmembrane region" description="Helical" evidence="8">
    <location>
        <begin position="536"/>
        <end position="557"/>
    </location>
</feature>
<dbReference type="Pfam" id="PF00528">
    <property type="entry name" value="BPD_transp_1"/>
    <property type="match status" value="2"/>
</dbReference>
<comment type="subcellular location">
    <subcellularLocation>
        <location evidence="1">Cell inner membrane</location>
        <topology evidence="1">Multi-pass membrane protein</topology>
    </subcellularLocation>
    <subcellularLocation>
        <location evidence="8">Cell membrane</location>
        <topology evidence="8">Multi-pass membrane protein</topology>
    </subcellularLocation>
</comment>
<keyword evidence="2 8" id="KW-0813">Transport</keyword>
<evidence type="ECO:0000259" key="9">
    <source>
        <dbReference type="PROSITE" id="PS50928"/>
    </source>
</evidence>
<dbReference type="EMBL" id="JACPSX010000109">
    <property type="protein sequence ID" value="MBI3014651.1"/>
    <property type="molecule type" value="Genomic_DNA"/>
</dbReference>
<organism evidence="10 11">
    <name type="scientific">Tectimicrobiota bacterium</name>
    <dbReference type="NCBI Taxonomy" id="2528274"/>
    <lineage>
        <taxon>Bacteria</taxon>
        <taxon>Pseudomonadati</taxon>
        <taxon>Nitrospinota/Tectimicrobiota group</taxon>
        <taxon>Candidatus Tectimicrobiota</taxon>
    </lineage>
</organism>
<evidence type="ECO:0000256" key="1">
    <source>
        <dbReference type="ARBA" id="ARBA00004429"/>
    </source>
</evidence>
<keyword evidence="6 8" id="KW-1133">Transmembrane helix</keyword>